<accession>A0A835RNX5</accession>
<keyword evidence="1" id="KW-0812">Transmembrane</keyword>
<feature type="transmembrane region" description="Helical" evidence="1">
    <location>
        <begin position="15"/>
        <end position="32"/>
    </location>
</feature>
<dbReference type="Proteomes" id="UP000636800">
    <property type="component" value="Chromosome 3"/>
</dbReference>
<keyword evidence="1" id="KW-1133">Transmembrane helix</keyword>
<dbReference type="GO" id="GO:0005778">
    <property type="term" value="C:peroxisomal membrane"/>
    <property type="evidence" value="ECO:0007669"/>
    <property type="project" value="InterPro"/>
</dbReference>
<protein>
    <recommendedName>
        <fullName evidence="4">Peroxin-3</fullName>
    </recommendedName>
</protein>
<dbReference type="EMBL" id="JADCNL010000003">
    <property type="protein sequence ID" value="KAG0489392.1"/>
    <property type="molecule type" value="Genomic_DNA"/>
</dbReference>
<organism evidence="2 3">
    <name type="scientific">Vanilla planifolia</name>
    <name type="common">Vanilla</name>
    <dbReference type="NCBI Taxonomy" id="51239"/>
    <lineage>
        <taxon>Eukaryota</taxon>
        <taxon>Viridiplantae</taxon>
        <taxon>Streptophyta</taxon>
        <taxon>Embryophyta</taxon>
        <taxon>Tracheophyta</taxon>
        <taxon>Spermatophyta</taxon>
        <taxon>Magnoliopsida</taxon>
        <taxon>Liliopsida</taxon>
        <taxon>Asparagales</taxon>
        <taxon>Orchidaceae</taxon>
        <taxon>Vanilloideae</taxon>
        <taxon>Vanilleae</taxon>
        <taxon>Vanilla</taxon>
    </lineage>
</organism>
<sequence length="382" mass="43980">MLSVRSLWSRHRRKVFLAVGALGGAYVLYKFYDTNRKRVAEVERQFEGAREIDELIKSQLQNHFENIQRISDSTTLPHAMHCLRCRISEDLDLSYLTEKLRQAKGQSTAPTPHEKAELWERLKVLSFTRLTASVWSMMMLCLYVRVQVNILGRHLYVDIARDTECSQTLEEYESFSWHAQKDFLATADYLSTYGFSALIMNLQRAAAEVLKDKQLKNPFSVEKLREVILQILELLLRTETPNYWISYLVPENATSYWQMTFPSSSAEGSSALMDVSKLEQLVSETREVLSSHEFKHVMELSLHKLVDVVVEEISKQLKMSNLSPGGVPLVTLLPRVTQAAPPLLEEPSNNRFIQILQTLPEVEQFYTLLYSNTLPFPSLVEK</sequence>
<reference evidence="2 3" key="1">
    <citation type="journal article" date="2020" name="Nat. Food">
        <title>A phased Vanilla planifolia genome enables genetic improvement of flavour and production.</title>
        <authorList>
            <person name="Hasing T."/>
            <person name="Tang H."/>
            <person name="Brym M."/>
            <person name="Khazi F."/>
            <person name="Huang T."/>
            <person name="Chambers A.H."/>
        </authorList>
    </citation>
    <scope>NUCLEOTIDE SEQUENCE [LARGE SCALE GENOMIC DNA]</scope>
    <source>
        <tissue evidence="2">Leaf</tissue>
    </source>
</reference>
<dbReference type="AlphaFoldDB" id="A0A835RNX5"/>
<keyword evidence="3" id="KW-1185">Reference proteome</keyword>
<dbReference type="OrthoDB" id="419598at2759"/>
<name>A0A835RNX5_VANPL</name>
<evidence type="ECO:0000313" key="3">
    <source>
        <dbReference type="Proteomes" id="UP000636800"/>
    </source>
</evidence>
<keyword evidence="1" id="KW-0472">Membrane</keyword>
<comment type="caution">
    <text evidence="2">The sequence shown here is derived from an EMBL/GenBank/DDBJ whole genome shotgun (WGS) entry which is preliminary data.</text>
</comment>
<dbReference type="GO" id="GO:0030674">
    <property type="term" value="F:protein-macromolecule adaptor activity"/>
    <property type="evidence" value="ECO:0007669"/>
    <property type="project" value="TreeGrafter"/>
</dbReference>
<dbReference type="InterPro" id="IPR006966">
    <property type="entry name" value="Peroxin-3"/>
</dbReference>
<evidence type="ECO:0000313" key="2">
    <source>
        <dbReference type="EMBL" id="KAG0489392.1"/>
    </source>
</evidence>
<dbReference type="Pfam" id="PF04882">
    <property type="entry name" value="Peroxin-3"/>
    <property type="match status" value="1"/>
</dbReference>
<gene>
    <name evidence="2" type="ORF">HPP92_008203</name>
</gene>
<feature type="transmembrane region" description="Helical" evidence="1">
    <location>
        <begin position="127"/>
        <end position="146"/>
    </location>
</feature>
<evidence type="ECO:0008006" key="4">
    <source>
        <dbReference type="Google" id="ProtNLM"/>
    </source>
</evidence>
<dbReference type="PANTHER" id="PTHR28080:SF1">
    <property type="entry name" value="PEROXISOMAL BIOGENESIS FACTOR 3"/>
    <property type="match status" value="1"/>
</dbReference>
<evidence type="ECO:0000256" key="1">
    <source>
        <dbReference type="SAM" id="Phobius"/>
    </source>
</evidence>
<proteinExistence type="predicted"/>
<dbReference type="PANTHER" id="PTHR28080">
    <property type="entry name" value="PEROXISOMAL BIOGENESIS FACTOR 3"/>
    <property type="match status" value="1"/>
</dbReference>
<dbReference type="GO" id="GO:0045046">
    <property type="term" value="P:protein import into peroxisome membrane"/>
    <property type="evidence" value="ECO:0007669"/>
    <property type="project" value="TreeGrafter"/>
</dbReference>